<dbReference type="Pfam" id="PF10702">
    <property type="entry name" value="DUF2507"/>
    <property type="match status" value="1"/>
</dbReference>
<keyword evidence="2" id="KW-1185">Reference proteome</keyword>
<evidence type="ECO:0000313" key="1">
    <source>
        <dbReference type="EMBL" id="GGC93233.1"/>
    </source>
</evidence>
<evidence type="ECO:0000313" key="2">
    <source>
        <dbReference type="Proteomes" id="UP000619534"/>
    </source>
</evidence>
<organism evidence="1 2">
    <name type="scientific">Thalassobacillus devorans</name>
    <dbReference type="NCBI Taxonomy" id="279813"/>
    <lineage>
        <taxon>Bacteria</taxon>
        <taxon>Bacillati</taxon>
        <taxon>Bacillota</taxon>
        <taxon>Bacilli</taxon>
        <taxon>Bacillales</taxon>
        <taxon>Bacillaceae</taxon>
        <taxon>Thalassobacillus</taxon>
    </lineage>
</organism>
<dbReference type="InterPro" id="IPR024096">
    <property type="entry name" value="NO_sig/Golgi_transp_ligand-bd"/>
</dbReference>
<dbReference type="Proteomes" id="UP000619534">
    <property type="component" value="Unassembled WGS sequence"/>
</dbReference>
<dbReference type="RefSeq" id="WP_062447125.1">
    <property type="nucleotide sequence ID" value="NZ_BMCJ01000004.1"/>
</dbReference>
<comment type="caution">
    <text evidence="1">The sequence shown here is derived from an EMBL/GenBank/DDBJ whole genome shotgun (WGS) entry which is preliminary data.</text>
</comment>
<sequence>MRGNTSKINLEQLQSLVHTGAGYDLLRYYILPDLLGKEAPFLLYYMGKNLARNSNMEKLEDITEYFQQFGWGTLSVVQEKKKEILFELSGHVLEKRIQNPLLEVDFKMEAGFLAEAMKILQDVNGEGFEEVDKKKNLVVFKVVHT</sequence>
<dbReference type="Gene3D" id="3.30.1380.20">
    <property type="entry name" value="Trafficking protein particle complex subunit 3"/>
    <property type="match status" value="1"/>
</dbReference>
<name>A0ABQ1P9E1_9BACI</name>
<proteinExistence type="predicted"/>
<reference evidence="2" key="1">
    <citation type="journal article" date="2019" name="Int. J. Syst. Evol. Microbiol.">
        <title>The Global Catalogue of Microorganisms (GCM) 10K type strain sequencing project: providing services to taxonomists for standard genome sequencing and annotation.</title>
        <authorList>
            <consortium name="The Broad Institute Genomics Platform"/>
            <consortium name="The Broad Institute Genome Sequencing Center for Infectious Disease"/>
            <person name="Wu L."/>
            <person name="Ma J."/>
        </authorList>
    </citation>
    <scope>NUCLEOTIDE SEQUENCE [LARGE SCALE GENOMIC DNA]</scope>
    <source>
        <strain evidence="2">CCM 7282</strain>
    </source>
</reference>
<gene>
    <name evidence="1" type="ORF">GCM10007216_24970</name>
</gene>
<protein>
    <recommendedName>
        <fullName evidence="3">DUF2507 domain-containing protein</fullName>
    </recommendedName>
</protein>
<dbReference type="InterPro" id="IPR019642">
    <property type="entry name" value="DUF2507"/>
</dbReference>
<evidence type="ECO:0008006" key="3">
    <source>
        <dbReference type="Google" id="ProtNLM"/>
    </source>
</evidence>
<dbReference type="EMBL" id="BMCJ01000004">
    <property type="protein sequence ID" value="GGC93233.1"/>
    <property type="molecule type" value="Genomic_DNA"/>
</dbReference>
<accession>A0ABQ1P9E1</accession>
<dbReference type="SUPFAM" id="SSF111126">
    <property type="entry name" value="Ligand-binding domain in the NO signalling and Golgi transport"/>
    <property type="match status" value="1"/>
</dbReference>